<evidence type="ECO:0000313" key="3">
    <source>
        <dbReference type="EMBL" id="QCD77217.1"/>
    </source>
</evidence>
<accession>A0A4D6KNM6</accession>
<dbReference type="EMBL" id="CP039345">
    <property type="protein sequence ID" value="QCD77217.1"/>
    <property type="molecule type" value="Genomic_DNA"/>
</dbReference>
<dbReference type="AlphaFoldDB" id="A0A4D6KNM6"/>
<reference evidence="3 4" key="1">
    <citation type="submission" date="2019-04" db="EMBL/GenBank/DDBJ databases">
        <title>An improved genome assembly and genetic linkage map for asparagus bean, Vigna unguiculata ssp. sesquipedialis.</title>
        <authorList>
            <person name="Xia Q."/>
            <person name="Zhang R."/>
            <person name="Dong Y."/>
        </authorList>
    </citation>
    <scope>NUCLEOTIDE SEQUENCE [LARGE SCALE GENOMIC DNA]</scope>
    <source>
        <tissue evidence="3">Leaf</tissue>
    </source>
</reference>
<gene>
    <name evidence="2" type="ORF">DEO72_LG1g838</name>
    <name evidence="3" type="ORF">DEO72_LG1g839</name>
</gene>
<protein>
    <submittedName>
        <fullName evidence="3">Uncharacterized protein</fullName>
    </submittedName>
</protein>
<name>A0A4D6KNM6_VIGUN</name>
<sequence length="92" mass="10713">MEKMGLHENRSLRVAARRRTAEKNTNSGRRRMGRKKMRSVWRWGGCVGRSGGIKEVKDSWGCRLEQGIYFIWGLQCMVFGGEEIRGEWLHSN</sequence>
<dbReference type="EMBL" id="CP039345">
    <property type="protein sequence ID" value="QCD77216.1"/>
    <property type="molecule type" value="Genomic_DNA"/>
</dbReference>
<evidence type="ECO:0000256" key="1">
    <source>
        <dbReference type="SAM" id="MobiDB-lite"/>
    </source>
</evidence>
<feature type="compositionally biased region" description="Basic residues" evidence="1">
    <location>
        <begin position="28"/>
        <end position="37"/>
    </location>
</feature>
<organism evidence="3 4">
    <name type="scientific">Vigna unguiculata</name>
    <name type="common">Cowpea</name>
    <dbReference type="NCBI Taxonomy" id="3917"/>
    <lineage>
        <taxon>Eukaryota</taxon>
        <taxon>Viridiplantae</taxon>
        <taxon>Streptophyta</taxon>
        <taxon>Embryophyta</taxon>
        <taxon>Tracheophyta</taxon>
        <taxon>Spermatophyta</taxon>
        <taxon>Magnoliopsida</taxon>
        <taxon>eudicotyledons</taxon>
        <taxon>Gunneridae</taxon>
        <taxon>Pentapetalae</taxon>
        <taxon>rosids</taxon>
        <taxon>fabids</taxon>
        <taxon>Fabales</taxon>
        <taxon>Fabaceae</taxon>
        <taxon>Papilionoideae</taxon>
        <taxon>50 kb inversion clade</taxon>
        <taxon>NPAAA clade</taxon>
        <taxon>indigoferoid/millettioid clade</taxon>
        <taxon>Phaseoleae</taxon>
        <taxon>Vigna</taxon>
    </lineage>
</organism>
<dbReference type="Proteomes" id="UP000501690">
    <property type="component" value="Linkage Group LG1"/>
</dbReference>
<evidence type="ECO:0000313" key="4">
    <source>
        <dbReference type="Proteomes" id="UP000501690"/>
    </source>
</evidence>
<keyword evidence="4" id="KW-1185">Reference proteome</keyword>
<feature type="region of interest" description="Disordered" evidence="1">
    <location>
        <begin position="15"/>
        <end position="37"/>
    </location>
</feature>
<evidence type="ECO:0000313" key="2">
    <source>
        <dbReference type="EMBL" id="QCD77216.1"/>
    </source>
</evidence>
<proteinExistence type="predicted"/>